<dbReference type="Proteomes" id="UP000789759">
    <property type="component" value="Unassembled WGS sequence"/>
</dbReference>
<proteinExistence type="predicted"/>
<evidence type="ECO:0000313" key="2">
    <source>
        <dbReference type="Proteomes" id="UP000789759"/>
    </source>
</evidence>
<protein>
    <submittedName>
        <fullName evidence="1">845_t:CDS:1</fullName>
    </submittedName>
</protein>
<comment type="caution">
    <text evidence="1">The sequence shown here is derived from an EMBL/GenBank/DDBJ whole genome shotgun (WGS) entry which is preliminary data.</text>
</comment>
<gene>
    <name evidence="1" type="ORF">CPELLU_LOCUS16755</name>
</gene>
<dbReference type="OrthoDB" id="2414281at2759"/>
<keyword evidence="2" id="KW-1185">Reference proteome</keyword>
<reference evidence="1" key="1">
    <citation type="submission" date="2021-06" db="EMBL/GenBank/DDBJ databases">
        <authorList>
            <person name="Kallberg Y."/>
            <person name="Tangrot J."/>
            <person name="Rosling A."/>
        </authorList>
    </citation>
    <scope>NUCLEOTIDE SEQUENCE</scope>
    <source>
        <strain evidence="1">FL966</strain>
    </source>
</reference>
<evidence type="ECO:0000313" key="1">
    <source>
        <dbReference type="EMBL" id="CAG8786928.1"/>
    </source>
</evidence>
<dbReference type="EMBL" id="CAJVQA010025724">
    <property type="protein sequence ID" value="CAG8786928.1"/>
    <property type="molecule type" value="Genomic_DNA"/>
</dbReference>
<sequence>ENELRDVKKQDAIYRCQNCLAPKDQLTDTTFERIYSACFHHITKEHFIELQALISQGATKLEIKDFTKHNDHHLQTPQDVYHAVASKIQRLLECTLNLLNENGKNQFLKYWQYFEKLFIRHCMPNSITHLKSFMFSNALQLFLVMPFILRCFLTPECIILNELTALCDRLSSSSNDRRRSTKQLTQNDLNHLQDQHLQPLLMRWYITEDLYPKNITEEETGIISEDSRIINIRVQQRLTNSEIQSSQLTSHFDNNTALKNSLFAAYNEYIGQCRYIKTQFIKLYR</sequence>
<feature type="non-terminal residue" evidence="1">
    <location>
        <position position="1"/>
    </location>
</feature>
<accession>A0A9N9JKP8</accession>
<dbReference type="AlphaFoldDB" id="A0A9N9JKP8"/>
<organism evidence="1 2">
    <name type="scientific">Cetraspora pellucida</name>
    <dbReference type="NCBI Taxonomy" id="1433469"/>
    <lineage>
        <taxon>Eukaryota</taxon>
        <taxon>Fungi</taxon>
        <taxon>Fungi incertae sedis</taxon>
        <taxon>Mucoromycota</taxon>
        <taxon>Glomeromycotina</taxon>
        <taxon>Glomeromycetes</taxon>
        <taxon>Diversisporales</taxon>
        <taxon>Gigasporaceae</taxon>
        <taxon>Cetraspora</taxon>
    </lineage>
</organism>
<name>A0A9N9JKP8_9GLOM</name>
<feature type="non-terminal residue" evidence="1">
    <location>
        <position position="285"/>
    </location>
</feature>